<sequence>MLLHIPNPLSAVPSVRYGVFAASVAIAFAISLLKLYQYGACVDINEEEYQTSLRTQQQRAQNLPPGTFFCTPSSFNNGTHVRRPLGFVRTVDELIYKAGYRCTSGGSKDLTQEELVRKKRAMEWTWEPTSCALLEFDPLLFTRHLERNPLLFIGDSISRQQFISLRCLLGDYVRKIDDPFSDSTFFMPDKYSAEWRIQLSSVAVRENRTMSMFLRSDFLVRSRDLDVIKPGEDLELKRDPFNFAWSHLVPEFKYVVINTGAHWNKHVFNTSLPILEAYQIMINKVLEYFTTKHPCVRVFIRGSVYGHFNCSQYTEPLLNPRLPMPIAGQHNWYDMLTMNELWKTSIHDFGNPQITYFDVSFTELRADSHADPKKPDCLHYLLPGPMDSWNRLLYHELFKKLL</sequence>
<organism evidence="3 4">
    <name type="scientific">Jimgerdemannia flammicorona</name>
    <dbReference type="NCBI Taxonomy" id="994334"/>
    <lineage>
        <taxon>Eukaryota</taxon>
        <taxon>Fungi</taxon>
        <taxon>Fungi incertae sedis</taxon>
        <taxon>Mucoromycota</taxon>
        <taxon>Mucoromycotina</taxon>
        <taxon>Endogonomycetes</taxon>
        <taxon>Endogonales</taxon>
        <taxon>Endogonaceae</taxon>
        <taxon>Jimgerdemannia</taxon>
    </lineage>
</organism>
<reference evidence="3 4" key="1">
    <citation type="journal article" date="2018" name="New Phytol.">
        <title>Phylogenomics of Endogonaceae and evolution of mycorrhizas within Mucoromycota.</title>
        <authorList>
            <person name="Chang Y."/>
            <person name="Desiro A."/>
            <person name="Na H."/>
            <person name="Sandor L."/>
            <person name="Lipzen A."/>
            <person name="Clum A."/>
            <person name="Barry K."/>
            <person name="Grigoriev I.V."/>
            <person name="Martin F.M."/>
            <person name="Stajich J.E."/>
            <person name="Smith M.E."/>
            <person name="Bonito G."/>
            <person name="Spatafora J.W."/>
        </authorList>
    </citation>
    <scope>NUCLEOTIDE SEQUENCE [LARGE SCALE GENOMIC DNA]</scope>
    <source>
        <strain evidence="3 4">AD002</strain>
    </source>
</reference>
<dbReference type="PANTHER" id="PTHR32285">
    <property type="entry name" value="PROTEIN TRICHOME BIREFRINGENCE-LIKE 9-RELATED"/>
    <property type="match status" value="1"/>
</dbReference>
<feature type="domain" description="Trichome birefringence-like C-terminal" evidence="2">
    <location>
        <begin position="135"/>
        <end position="395"/>
    </location>
</feature>
<comment type="caution">
    <text evidence="3">The sequence shown here is derived from an EMBL/GenBank/DDBJ whole genome shotgun (WGS) entry which is preliminary data.</text>
</comment>
<accession>A0A433Q7B8</accession>
<dbReference type="Pfam" id="PF13839">
    <property type="entry name" value="PC-Esterase"/>
    <property type="match status" value="1"/>
</dbReference>
<dbReference type="InterPro" id="IPR029962">
    <property type="entry name" value="TBL"/>
</dbReference>
<evidence type="ECO:0000313" key="3">
    <source>
        <dbReference type="EMBL" id="RUS25666.1"/>
    </source>
</evidence>
<name>A0A433Q7B8_9FUNG</name>
<dbReference type="InterPro" id="IPR026057">
    <property type="entry name" value="TBL_C"/>
</dbReference>
<evidence type="ECO:0000313" key="4">
    <source>
        <dbReference type="Proteomes" id="UP000274822"/>
    </source>
</evidence>
<evidence type="ECO:0000256" key="1">
    <source>
        <dbReference type="ARBA" id="ARBA00007727"/>
    </source>
</evidence>
<dbReference type="EMBL" id="RBNJ01012359">
    <property type="protein sequence ID" value="RUS25666.1"/>
    <property type="molecule type" value="Genomic_DNA"/>
</dbReference>
<dbReference type="Proteomes" id="UP000274822">
    <property type="component" value="Unassembled WGS sequence"/>
</dbReference>
<dbReference type="GO" id="GO:0016413">
    <property type="term" value="F:O-acetyltransferase activity"/>
    <property type="evidence" value="ECO:0007669"/>
    <property type="project" value="InterPro"/>
</dbReference>
<protein>
    <submittedName>
        <fullName evidence="3">GDSL/SGNH-like acyl-esterase family found in Pmr5 and Cas1p-domain-containing protein</fullName>
    </submittedName>
</protein>
<comment type="similarity">
    <text evidence="1">Belongs to the PC-esterase family. TBL subfamily.</text>
</comment>
<dbReference type="PANTHER" id="PTHR32285:SF48">
    <property type="entry name" value="PROTEIN TRICHOME BIREFRINGENCE-LIKE 19"/>
    <property type="match status" value="1"/>
</dbReference>
<gene>
    <name evidence="3" type="ORF">BC938DRAFT_471814</name>
</gene>
<proteinExistence type="inferred from homology"/>
<dbReference type="AlphaFoldDB" id="A0A433Q7B8"/>
<keyword evidence="4" id="KW-1185">Reference proteome</keyword>
<evidence type="ECO:0000259" key="2">
    <source>
        <dbReference type="Pfam" id="PF13839"/>
    </source>
</evidence>